<dbReference type="Proteomes" id="UP000706124">
    <property type="component" value="Unassembled WGS sequence"/>
</dbReference>
<evidence type="ECO:0008006" key="3">
    <source>
        <dbReference type="Google" id="ProtNLM"/>
    </source>
</evidence>
<dbReference type="InterPro" id="IPR008949">
    <property type="entry name" value="Isoprenoid_synthase_dom_sf"/>
</dbReference>
<accession>A0A9P7MGX7</accession>
<evidence type="ECO:0000313" key="1">
    <source>
        <dbReference type="EMBL" id="KAG5943747.1"/>
    </source>
</evidence>
<gene>
    <name evidence="1" type="ORF">E4U60_006485</name>
</gene>
<name>A0A9P7MGX7_9HYPO</name>
<dbReference type="OrthoDB" id="270318at2759"/>
<dbReference type="Gene3D" id="1.10.600.10">
    <property type="entry name" value="Farnesyl Diphosphate Synthase"/>
    <property type="match status" value="1"/>
</dbReference>
<organism evidence="1 2">
    <name type="scientific">Claviceps pazoutovae</name>
    <dbReference type="NCBI Taxonomy" id="1649127"/>
    <lineage>
        <taxon>Eukaryota</taxon>
        <taxon>Fungi</taxon>
        <taxon>Dikarya</taxon>
        <taxon>Ascomycota</taxon>
        <taxon>Pezizomycotina</taxon>
        <taxon>Sordariomycetes</taxon>
        <taxon>Hypocreomycetidae</taxon>
        <taxon>Hypocreales</taxon>
        <taxon>Clavicipitaceae</taxon>
        <taxon>Claviceps</taxon>
    </lineage>
</organism>
<comment type="caution">
    <text evidence="1">The sequence shown here is derived from an EMBL/GenBank/DDBJ whole genome shotgun (WGS) entry which is preliminary data.</text>
</comment>
<dbReference type="AlphaFoldDB" id="A0A9P7MGX7"/>
<dbReference type="InterPro" id="IPR002060">
    <property type="entry name" value="Squ/phyt_synthse"/>
</dbReference>
<sequence>MSRPLALGCSLKRIAKASASRRGMGRSPSANIGAARLHCLNQLKLYDYEANFLQRFIPKEASDTYTALRALNVEITRLPNMAINPAIIAMRLEFWQQSINATFAGRPPEQPICILLDDALKGLESRAGSSAKKSLKFWMSRFLRTKGQYLDGKPFPTVSALEDYAENTNSTLMYATLASLPLQSMHVDHLASHIGKACGIISVLRGIPIMTRPGRTIRRQLHFLHPASRESRLLLPLDIMAEEGVTEDDVIRFGPLAHGLTHAAFKLATRAHDHIHTSRQMMKRLLAGEAPGHAFEHGEEAEHRHPEDNNTAEEIERGFKVLLEAVPAMQYLELLQKADFNPFHVKLGAWRLPWKMWNAFCDKSF</sequence>
<keyword evidence="2" id="KW-1185">Reference proteome</keyword>
<evidence type="ECO:0000313" key="2">
    <source>
        <dbReference type="Proteomes" id="UP000706124"/>
    </source>
</evidence>
<reference evidence="1 2" key="1">
    <citation type="journal article" date="2020" name="bioRxiv">
        <title>Whole genome comparisons of ergot fungi reveals the divergence and evolution of species within the genus Claviceps are the result of varying mechanisms driving genome evolution and host range expansion.</title>
        <authorList>
            <person name="Wyka S.A."/>
            <person name="Mondo S.J."/>
            <person name="Liu M."/>
            <person name="Dettman J."/>
            <person name="Nalam V."/>
            <person name="Broders K.D."/>
        </authorList>
    </citation>
    <scope>NUCLEOTIDE SEQUENCE [LARGE SCALE GENOMIC DNA]</scope>
    <source>
        <strain evidence="1 2">CCC 1485</strain>
    </source>
</reference>
<protein>
    <recommendedName>
        <fullName evidence="3">Squalene/phytoene synthase</fullName>
    </recommendedName>
</protein>
<proteinExistence type="predicted"/>
<dbReference type="EMBL" id="SRPO01000063">
    <property type="protein sequence ID" value="KAG5943747.1"/>
    <property type="molecule type" value="Genomic_DNA"/>
</dbReference>
<dbReference type="SUPFAM" id="SSF48576">
    <property type="entry name" value="Terpenoid synthases"/>
    <property type="match status" value="1"/>
</dbReference>
<dbReference type="Pfam" id="PF00494">
    <property type="entry name" value="SQS_PSY"/>
    <property type="match status" value="1"/>
</dbReference>